<feature type="transmembrane region" description="Helical" evidence="1">
    <location>
        <begin position="41"/>
        <end position="66"/>
    </location>
</feature>
<keyword evidence="1" id="KW-0472">Membrane</keyword>
<name>A0ABW4TI61_9ACTN</name>
<evidence type="ECO:0000256" key="1">
    <source>
        <dbReference type="SAM" id="Phobius"/>
    </source>
</evidence>
<sequence>MPRARRLAAAAGLLVVGVMTGLAAAVSHELWWSLPLTTAGLGAAYLAVGPGFTTRLPLALGFTGAVGWALRGRPEGDYLVSSSTRGLLLLGVVLLSILVAVATLPRPGSSRVPGPGPVDTTT</sequence>
<dbReference type="EMBL" id="JBHUGD010000003">
    <property type="protein sequence ID" value="MFD1946070.1"/>
    <property type="molecule type" value="Genomic_DNA"/>
</dbReference>
<gene>
    <name evidence="2" type="ORF">ACFSDE_04660</name>
</gene>
<keyword evidence="1" id="KW-1133">Transmembrane helix</keyword>
<organism evidence="2 3">
    <name type="scientific">Nocardioides aestuarii</name>
    <dbReference type="NCBI Taxonomy" id="252231"/>
    <lineage>
        <taxon>Bacteria</taxon>
        <taxon>Bacillati</taxon>
        <taxon>Actinomycetota</taxon>
        <taxon>Actinomycetes</taxon>
        <taxon>Propionibacteriales</taxon>
        <taxon>Nocardioidaceae</taxon>
        <taxon>Nocardioides</taxon>
    </lineage>
</organism>
<protein>
    <submittedName>
        <fullName evidence="2">Uncharacterized protein</fullName>
    </submittedName>
</protein>
<keyword evidence="3" id="KW-1185">Reference proteome</keyword>
<dbReference type="Proteomes" id="UP001597351">
    <property type="component" value="Unassembled WGS sequence"/>
</dbReference>
<reference evidence="3" key="1">
    <citation type="journal article" date="2019" name="Int. J. Syst. Evol. Microbiol.">
        <title>The Global Catalogue of Microorganisms (GCM) 10K type strain sequencing project: providing services to taxonomists for standard genome sequencing and annotation.</title>
        <authorList>
            <consortium name="The Broad Institute Genomics Platform"/>
            <consortium name="The Broad Institute Genome Sequencing Center for Infectious Disease"/>
            <person name="Wu L."/>
            <person name="Ma J."/>
        </authorList>
    </citation>
    <scope>NUCLEOTIDE SEQUENCE [LARGE SCALE GENOMIC DNA]</scope>
    <source>
        <strain evidence="3">CGMCC 1.12477</strain>
    </source>
</reference>
<comment type="caution">
    <text evidence="2">The sequence shown here is derived from an EMBL/GenBank/DDBJ whole genome shotgun (WGS) entry which is preliminary data.</text>
</comment>
<evidence type="ECO:0000313" key="3">
    <source>
        <dbReference type="Proteomes" id="UP001597351"/>
    </source>
</evidence>
<dbReference type="RefSeq" id="WP_343915979.1">
    <property type="nucleotide sequence ID" value="NZ_BAAAJT010000002.1"/>
</dbReference>
<accession>A0ABW4TI61</accession>
<proteinExistence type="predicted"/>
<evidence type="ECO:0000313" key="2">
    <source>
        <dbReference type="EMBL" id="MFD1946070.1"/>
    </source>
</evidence>
<feature type="transmembrane region" description="Helical" evidence="1">
    <location>
        <begin position="87"/>
        <end position="105"/>
    </location>
</feature>
<keyword evidence="1" id="KW-0812">Transmembrane</keyword>